<feature type="non-terminal residue" evidence="1">
    <location>
        <position position="60"/>
    </location>
</feature>
<name>A0A2P4YU77_9STRA</name>
<accession>A0A2P4YU77</accession>
<dbReference type="AlphaFoldDB" id="A0A2P4YU77"/>
<protein>
    <submittedName>
        <fullName evidence="1">Uncharacterized protein</fullName>
    </submittedName>
</protein>
<comment type="caution">
    <text evidence="1">The sequence shown here is derived from an EMBL/GenBank/DDBJ whole genome shotgun (WGS) entry which is preliminary data.</text>
</comment>
<evidence type="ECO:0000313" key="2">
    <source>
        <dbReference type="Proteomes" id="UP000237271"/>
    </source>
</evidence>
<dbReference type="EMBL" id="NCKW01000101">
    <property type="protein sequence ID" value="POM81351.1"/>
    <property type="molecule type" value="Genomic_DNA"/>
</dbReference>
<keyword evidence="2" id="KW-1185">Reference proteome</keyword>
<reference evidence="1 2" key="1">
    <citation type="journal article" date="2017" name="Genome Biol. Evol.">
        <title>Phytophthora megakarya and P. palmivora, closely related causal agents of cacao black pod rot, underwent increases in genome sizes and gene numbers by different mechanisms.</title>
        <authorList>
            <person name="Ali S.S."/>
            <person name="Shao J."/>
            <person name="Lary D.J."/>
            <person name="Kronmiller B."/>
            <person name="Shen D."/>
            <person name="Strem M.D."/>
            <person name="Amoako-Attah I."/>
            <person name="Akrofi A.Y."/>
            <person name="Begoude B.A."/>
            <person name="Ten Hoopen G.M."/>
            <person name="Coulibaly K."/>
            <person name="Kebe B.I."/>
            <person name="Melnick R.L."/>
            <person name="Guiltinan M.J."/>
            <person name="Tyler B.M."/>
            <person name="Meinhardt L.W."/>
            <person name="Bailey B.A."/>
        </authorList>
    </citation>
    <scope>NUCLEOTIDE SEQUENCE [LARGE SCALE GENOMIC DNA]</scope>
    <source>
        <strain evidence="2">sbr112.9</strain>
    </source>
</reference>
<organism evidence="1 2">
    <name type="scientific">Phytophthora palmivora</name>
    <dbReference type="NCBI Taxonomy" id="4796"/>
    <lineage>
        <taxon>Eukaryota</taxon>
        <taxon>Sar</taxon>
        <taxon>Stramenopiles</taxon>
        <taxon>Oomycota</taxon>
        <taxon>Peronosporomycetes</taxon>
        <taxon>Peronosporales</taxon>
        <taxon>Peronosporaceae</taxon>
        <taxon>Phytophthora</taxon>
    </lineage>
</organism>
<dbReference type="Proteomes" id="UP000237271">
    <property type="component" value="Unassembled WGS sequence"/>
</dbReference>
<evidence type="ECO:0000313" key="1">
    <source>
        <dbReference type="EMBL" id="POM81351.1"/>
    </source>
</evidence>
<proteinExistence type="predicted"/>
<sequence>MRCMVICPLMSRRGIHTTRLMGIALTQALPIRYRHTLRMTRVNGIRRAMSGQDRKWSDEA</sequence>
<gene>
    <name evidence="1" type="ORF">PHPALM_696</name>
</gene>